<organism evidence="7 8">
    <name type="scientific">Methanococcus aeolicus (strain ATCC BAA-1280 / DSM 17508 / OCM 812 / Nankai-3)</name>
    <dbReference type="NCBI Taxonomy" id="419665"/>
    <lineage>
        <taxon>Archaea</taxon>
        <taxon>Methanobacteriati</taxon>
        <taxon>Methanobacteriota</taxon>
        <taxon>Methanomada group</taxon>
        <taxon>Methanococci</taxon>
        <taxon>Methanococcales</taxon>
        <taxon>Methanococcaceae</taxon>
        <taxon>Methanococcus</taxon>
    </lineage>
</organism>
<evidence type="ECO:0000313" key="7">
    <source>
        <dbReference type="EMBL" id="ABR55670.1"/>
    </source>
</evidence>
<evidence type="ECO:0000259" key="6">
    <source>
        <dbReference type="Pfam" id="PF03358"/>
    </source>
</evidence>
<dbReference type="Gene3D" id="3.40.50.360">
    <property type="match status" value="1"/>
</dbReference>
<dbReference type="GO" id="GO:0016491">
    <property type="term" value="F:oxidoreductase activity"/>
    <property type="evidence" value="ECO:0007669"/>
    <property type="project" value="InterPro"/>
</dbReference>
<dbReference type="Pfam" id="PF03358">
    <property type="entry name" value="FMN_red"/>
    <property type="match status" value="1"/>
</dbReference>
<keyword evidence="3" id="KW-0285">Flavoprotein</keyword>
<gene>
    <name evidence="7" type="ordered locus">Maeo_0078</name>
</gene>
<sequence>MKIVGICGSPRAEGNSSFLVNEALNAAKEEGEEVEFISLSGLELNPCIACNVCKEEDECIIMDDLNDVWKKIEGADGIIIGSPVYFGGVSAQTKMLIDRSRPSRKGFKLKNKVGGAISVGASRNGGQETTIRQIHDFMFIHSMIVVGDSEPSAHYGGTGVGGASNDCENDEFGISTARNLGKKVVEVVKLIKK</sequence>
<reference evidence="7" key="1">
    <citation type="submission" date="2007-06" db="EMBL/GenBank/DDBJ databases">
        <title>Complete sequence of Methanococcus aeolicus Nankai-3.</title>
        <authorList>
            <consortium name="US DOE Joint Genome Institute"/>
            <person name="Copeland A."/>
            <person name="Lucas S."/>
            <person name="Lapidus A."/>
            <person name="Barry K."/>
            <person name="Glavina del Rio T."/>
            <person name="Dalin E."/>
            <person name="Tice H."/>
            <person name="Pitluck S."/>
            <person name="Chain P."/>
            <person name="Malfatti S."/>
            <person name="Shin M."/>
            <person name="Vergez L."/>
            <person name="Schmutz J."/>
            <person name="Larimer F."/>
            <person name="Land M."/>
            <person name="Hauser L."/>
            <person name="Kyrpides N."/>
            <person name="Lykidis A."/>
            <person name="Sieprawska-Lupa M."/>
            <person name="Whitman W.B."/>
            <person name="Richardson P."/>
        </authorList>
    </citation>
    <scope>NUCLEOTIDE SEQUENCE [LARGE SCALE GENOMIC DNA]</scope>
    <source>
        <strain evidence="7">Nankai-3</strain>
    </source>
</reference>
<evidence type="ECO:0000256" key="3">
    <source>
        <dbReference type="ARBA" id="ARBA00022630"/>
    </source>
</evidence>
<dbReference type="OrthoDB" id="9059at2157"/>
<dbReference type="EMBL" id="CP000743">
    <property type="protein sequence ID" value="ABR55670.1"/>
    <property type="molecule type" value="Genomic_DNA"/>
</dbReference>
<name>A6UT48_META3</name>
<comment type="cofactor">
    <cofactor evidence="1">
        <name>FMN</name>
        <dbReference type="ChEBI" id="CHEBI:58210"/>
    </cofactor>
</comment>
<dbReference type="InterPro" id="IPR051796">
    <property type="entry name" value="ISF_SsuE-like"/>
</dbReference>
<dbReference type="HOGENOM" id="CLU_050993_3_0_2"/>
<keyword evidence="4" id="KW-0288">FMN</keyword>
<dbReference type="KEGG" id="mae:Maeo_0078"/>
<dbReference type="Proteomes" id="UP000001106">
    <property type="component" value="Chromosome"/>
</dbReference>
<evidence type="ECO:0000256" key="2">
    <source>
        <dbReference type="ARBA" id="ARBA00001966"/>
    </source>
</evidence>
<accession>A6UT48</accession>
<dbReference type="RefSeq" id="WP_011972802.1">
    <property type="nucleotide sequence ID" value="NC_009635.1"/>
</dbReference>
<dbReference type="InterPro" id="IPR005025">
    <property type="entry name" value="FMN_Rdtase-like_dom"/>
</dbReference>
<dbReference type="eggNOG" id="arCOG02573">
    <property type="taxonomic scope" value="Archaea"/>
</dbReference>
<dbReference type="PANTHER" id="PTHR43278:SF1">
    <property type="entry name" value="IRON-SULFUR FLAVOPROTEIN MJ1083"/>
    <property type="match status" value="1"/>
</dbReference>
<dbReference type="STRING" id="419665.Maeo_0078"/>
<evidence type="ECO:0000256" key="1">
    <source>
        <dbReference type="ARBA" id="ARBA00001917"/>
    </source>
</evidence>
<evidence type="ECO:0000256" key="4">
    <source>
        <dbReference type="ARBA" id="ARBA00022643"/>
    </source>
</evidence>
<comment type="cofactor">
    <cofactor evidence="2">
        <name>[4Fe-4S] cluster</name>
        <dbReference type="ChEBI" id="CHEBI:49883"/>
    </cofactor>
</comment>
<evidence type="ECO:0000313" key="8">
    <source>
        <dbReference type="Proteomes" id="UP000001106"/>
    </source>
</evidence>
<feature type="domain" description="NADPH-dependent FMN reductase-like" evidence="6">
    <location>
        <begin position="1"/>
        <end position="154"/>
    </location>
</feature>
<proteinExistence type="inferred from homology"/>
<evidence type="ECO:0000256" key="5">
    <source>
        <dbReference type="ARBA" id="ARBA00038292"/>
    </source>
</evidence>
<comment type="similarity">
    <text evidence="5">Belongs to the SsuE family. Isf subfamily.</text>
</comment>
<dbReference type="GeneID" id="5326422"/>
<dbReference type="SUPFAM" id="SSF52218">
    <property type="entry name" value="Flavoproteins"/>
    <property type="match status" value="1"/>
</dbReference>
<protein>
    <submittedName>
        <fullName evidence="7">NADPH-dependent FMN reductase</fullName>
    </submittedName>
</protein>
<dbReference type="PANTHER" id="PTHR43278">
    <property type="entry name" value="NAD(P)H-DEPENDENT FMN-CONTAINING OXIDOREDUCTASE YWQN-RELATED"/>
    <property type="match status" value="1"/>
</dbReference>
<dbReference type="AlphaFoldDB" id="A6UT48"/>
<dbReference type="InterPro" id="IPR029039">
    <property type="entry name" value="Flavoprotein-like_sf"/>
</dbReference>
<keyword evidence="8" id="KW-1185">Reference proteome</keyword>